<dbReference type="HAMAP" id="MF_00839">
    <property type="entry name" value="HPF"/>
    <property type="match status" value="1"/>
</dbReference>
<accession>A0A9X1U593</accession>
<name>A0A9X1U593_9SPHN</name>
<dbReference type="PANTHER" id="PTHR33231:SF1">
    <property type="entry name" value="30S RIBOSOMAL PROTEIN"/>
    <property type="match status" value="1"/>
</dbReference>
<dbReference type="CDD" id="cd00552">
    <property type="entry name" value="RaiA"/>
    <property type="match status" value="1"/>
</dbReference>
<dbReference type="Gene3D" id="3.30.505.50">
    <property type="entry name" value="Sigma 54 modulation/S30EA ribosomal protein, C-terminal domain"/>
    <property type="match status" value="1"/>
</dbReference>
<dbReference type="AlphaFoldDB" id="A0A9X1U593"/>
<dbReference type="GO" id="GO:0045900">
    <property type="term" value="P:negative regulation of translational elongation"/>
    <property type="evidence" value="ECO:0007669"/>
    <property type="project" value="TreeGrafter"/>
</dbReference>
<dbReference type="GO" id="GO:0043024">
    <property type="term" value="F:ribosomal small subunit binding"/>
    <property type="evidence" value="ECO:0007669"/>
    <property type="project" value="TreeGrafter"/>
</dbReference>
<dbReference type="EMBL" id="JAKFGM010000002">
    <property type="protein sequence ID" value="MCF2514961.1"/>
    <property type="molecule type" value="Genomic_DNA"/>
</dbReference>
<dbReference type="PANTHER" id="PTHR33231">
    <property type="entry name" value="30S RIBOSOMAL PROTEIN"/>
    <property type="match status" value="1"/>
</dbReference>
<comment type="similarity">
    <text evidence="4">Belongs to the HPF/YfiA ribosome-associated protein family. Long HPF subfamily.</text>
</comment>
<feature type="domain" description="Sigma 54 modulation/S30EA ribosomal protein C-terminal" evidence="5">
    <location>
        <begin position="129"/>
        <end position="182"/>
    </location>
</feature>
<dbReference type="SUPFAM" id="SSF69754">
    <property type="entry name" value="Ribosome binding protein Y (YfiA homologue)"/>
    <property type="match status" value="1"/>
</dbReference>
<dbReference type="NCBIfam" id="TIGR00741">
    <property type="entry name" value="yfiA"/>
    <property type="match status" value="1"/>
</dbReference>
<keyword evidence="1 4" id="KW-0810">Translation regulation</keyword>
<proteinExistence type="inferred from homology"/>
<comment type="function">
    <text evidence="4">Required for dimerization of active 70S ribosomes into 100S ribosomes in stationary phase; 100S ribosomes are translationally inactive and sometimes present during exponential growth.</text>
</comment>
<dbReference type="Pfam" id="PF02482">
    <property type="entry name" value="Ribosomal_S30AE"/>
    <property type="match status" value="1"/>
</dbReference>
<dbReference type="InterPro" id="IPR038416">
    <property type="entry name" value="Ribosom_S30AE_C_sf"/>
</dbReference>
<keyword evidence="4" id="KW-0963">Cytoplasm</keyword>
<dbReference type="Gene3D" id="3.30.160.100">
    <property type="entry name" value="Ribosome hibernation promotion factor-like"/>
    <property type="match status" value="1"/>
</dbReference>
<evidence type="ECO:0000256" key="3">
    <source>
        <dbReference type="ARBA" id="ARBA00041148"/>
    </source>
</evidence>
<comment type="subunit">
    <text evidence="4">Interacts with 100S ribosomes.</text>
</comment>
<evidence type="ECO:0000259" key="5">
    <source>
        <dbReference type="Pfam" id="PF16321"/>
    </source>
</evidence>
<sequence>MDIRVAGHQVATGESLRSHVSDRLSAIADRYFSRAVAANVTFGRGPYEDFTCDIVAPVNQGVVLKSSNRANDAHVAFDGAADKIERQLKRYMSRLRERRGEIDGAVIEESAAYTVFAAPMDEEEPIPPAPAIIAETKVDIPEASVSDAVMMLDLRNTNALMFRNPISGQYNMVYRRDDGTIGWVEPSSK</sequence>
<dbReference type="InterPro" id="IPR034694">
    <property type="entry name" value="HPF_long/plastid"/>
</dbReference>
<dbReference type="InterPro" id="IPR032528">
    <property type="entry name" value="Ribosom_S30AE_C"/>
</dbReference>
<keyword evidence="7" id="KW-1185">Reference proteome</keyword>
<dbReference type="InterPro" id="IPR036567">
    <property type="entry name" value="RHF-like"/>
</dbReference>
<comment type="subcellular location">
    <subcellularLocation>
        <location evidence="4">Cytoplasm</location>
    </subcellularLocation>
</comment>
<organism evidence="6 7">
    <name type="scientific">Sphingomonas cremea</name>
    <dbReference type="NCBI Taxonomy" id="2904799"/>
    <lineage>
        <taxon>Bacteria</taxon>
        <taxon>Pseudomonadati</taxon>
        <taxon>Pseudomonadota</taxon>
        <taxon>Alphaproteobacteria</taxon>
        <taxon>Sphingomonadales</taxon>
        <taxon>Sphingomonadaceae</taxon>
        <taxon>Sphingomonas</taxon>
    </lineage>
</organism>
<evidence type="ECO:0000313" key="7">
    <source>
        <dbReference type="Proteomes" id="UP001139410"/>
    </source>
</evidence>
<evidence type="ECO:0000256" key="2">
    <source>
        <dbReference type="ARBA" id="ARBA00038695"/>
    </source>
</evidence>
<dbReference type="InterPro" id="IPR050574">
    <property type="entry name" value="HPF/YfiA_ribosome-assoc"/>
</dbReference>
<dbReference type="Pfam" id="PF16321">
    <property type="entry name" value="Ribosom_S30AE_C"/>
    <property type="match status" value="1"/>
</dbReference>
<evidence type="ECO:0000256" key="1">
    <source>
        <dbReference type="ARBA" id="ARBA00022845"/>
    </source>
</evidence>
<dbReference type="RefSeq" id="WP_235067465.1">
    <property type="nucleotide sequence ID" value="NZ_JAKFGM010000002.1"/>
</dbReference>
<evidence type="ECO:0000256" key="4">
    <source>
        <dbReference type="HAMAP-Rule" id="MF_00839"/>
    </source>
</evidence>
<dbReference type="Proteomes" id="UP001139410">
    <property type="component" value="Unassembled WGS sequence"/>
</dbReference>
<dbReference type="InterPro" id="IPR003489">
    <property type="entry name" value="RHF/RaiA"/>
</dbReference>
<reference evidence="6" key="1">
    <citation type="submission" date="2022-01" db="EMBL/GenBank/DDBJ databases">
        <authorList>
            <person name="Jo J.-H."/>
            <person name="Im W.-T."/>
        </authorList>
    </citation>
    <scope>NUCLEOTIDE SEQUENCE</scope>
    <source>
        <strain evidence="6">G124</strain>
    </source>
</reference>
<comment type="caution">
    <text evidence="6">The sequence shown here is derived from an EMBL/GenBank/DDBJ whole genome shotgun (WGS) entry which is preliminary data.</text>
</comment>
<gene>
    <name evidence="6" type="primary">raiA</name>
    <name evidence="4" type="synonym">hpf</name>
    <name evidence="6" type="ORF">LVY65_07765</name>
</gene>
<evidence type="ECO:0000313" key="6">
    <source>
        <dbReference type="EMBL" id="MCF2514961.1"/>
    </source>
</evidence>
<dbReference type="GO" id="GO:0022627">
    <property type="term" value="C:cytosolic small ribosomal subunit"/>
    <property type="evidence" value="ECO:0007669"/>
    <property type="project" value="TreeGrafter"/>
</dbReference>
<protein>
    <recommendedName>
        <fullName evidence="3 4">Ribosome hibernation promoting factor</fullName>
        <shortName evidence="4">HPF</shortName>
    </recommendedName>
</protein>
<comment type="subunit">
    <text evidence="2">Associates exclusively with 100S ribosomes, which are dimers of 70S ribosomes.</text>
</comment>